<accession>A0A9D4Q300</accession>
<evidence type="ECO:0000313" key="2">
    <source>
        <dbReference type="EMBL" id="KAH7963698.1"/>
    </source>
</evidence>
<evidence type="ECO:0000313" key="3">
    <source>
        <dbReference type="Proteomes" id="UP000821837"/>
    </source>
</evidence>
<reference evidence="2" key="1">
    <citation type="journal article" date="2020" name="Cell">
        <title>Large-Scale Comparative Analyses of Tick Genomes Elucidate Their Genetic Diversity and Vector Capacities.</title>
        <authorList>
            <consortium name="Tick Genome and Microbiome Consortium (TIGMIC)"/>
            <person name="Jia N."/>
            <person name="Wang J."/>
            <person name="Shi W."/>
            <person name="Du L."/>
            <person name="Sun Y."/>
            <person name="Zhan W."/>
            <person name="Jiang J.F."/>
            <person name="Wang Q."/>
            <person name="Zhang B."/>
            <person name="Ji P."/>
            <person name="Bell-Sakyi L."/>
            <person name="Cui X.M."/>
            <person name="Yuan T.T."/>
            <person name="Jiang B.G."/>
            <person name="Yang W.F."/>
            <person name="Lam T.T."/>
            <person name="Chang Q.C."/>
            <person name="Ding S.J."/>
            <person name="Wang X.J."/>
            <person name="Zhu J.G."/>
            <person name="Ruan X.D."/>
            <person name="Zhao L."/>
            <person name="Wei J.T."/>
            <person name="Ye R.Z."/>
            <person name="Que T.C."/>
            <person name="Du C.H."/>
            <person name="Zhou Y.H."/>
            <person name="Cheng J.X."/>
            <person name="Dai P.F."/>
            <person name="Guo W.B."/>
            <person name="Han X.H."/>
            <person name="Huang E.J."/>
            <person name="Li L.F."/>
            <person name="Wei W."/>
            <person name="Gao Y.C."/>
            <person name="Liu J.Z."/>
            <person name="Shao H.Z."/>
            <person name="Wang X."/>
            <person name="Wang C.C."/>
            <person name="Yang T.C."/>
            <person name="Huo Q.B."/>
            <person name="Li W."/>
            <person name="Chen H.Y."/>
            <person name="Chen S.E."/>
            <person name="Zhou L.G."/>
            <person name="Ni X.B."/>
            <person name="Tian J.H."/>
            <person name="Sheng Y."/>
            <person name="Liu T."/>
            <person name="Pan Y.S."/>
            <person name="Xia L.Y."/>
            <person name="Li J."/>
            <person name="Zhao F."/>
            <person name="Cao W.C."/>
        </authorList>
    </citation>
    <scope>NUCLEOTIDE SEQUENCE</scope>
    <source>
        <strain evidence="2">Rsan-2018</strain>
    </source>
</reference>
<gene>
    <name evidence="2" type="ORF">HPB52_022426</name>
</gene>
<dbReference type="EMBL" id="JABSTV010001249">
    <property type="protein sequence ID" value="KAH7963698.1"/>
    <property type="molecule type" value="Genomic_DNA"/>
</dbReference>
<comment type="caution">
    <text evidence="2">The sequence shown here is derived from an EMBL/GenBank/DDBJ whole genome shotgun (WGS) entry which is preliminary data.</text>
</comment>
<proteinExistence type="predicted"/>
<sequence length="179" mass="19357">MTTVFARKKKKGKSKSCKPPAAPQLQQPAGSRSVLAFALSARPGVIKVRVNSRRNVKAADVSCRKFLDDLPGVTERCRIPVCARVPADRGLSTKYLHGVDGYTADDELFQSVESSLVVVSAARTRDADCRPCPTRSSEPLEAVVSGAPCQATPTGMAEVWLRWPCNSHPQASQLLPTLR</sequence>
<dbReference type="AlphaFoldDB" id="A0A9D4Q300"/>
<name>A0A9D4Q300_RHISA</name>
<keyword evidence="3" id="KW-1185">Reference proteome</keyword>
<feature type="compositionally biased region" description="Basic residues" evidence="1">
    <location>
        <begin position="1"/>
        <end position="16"/>
    </location>
</feature>
<feature type="compositionally biased region" description="Low complexity" evidence="1">
    <location>
        <begin position="17"/>
        <end position="28"/>
    </location>
</feature>
<reference evidence="2" key="2">
    <citation type="submission" date="2021-09" db="EMBL/GenBank/DDBJ databases">
        <authorList>
            <person name="Jia N."/>
            <person name="Wang J."/>
            <person name="Shi W."/>
            <person name="Du L."/>
            <person name="Sun Y."/>
            <person name="Zhan W."/>
            <person name="Jiang J."/>
            <person name="Wang Q."/>
            <person name="Zhang B."/>
            <person name="Ji P."/>
            <person name="Sakyi L.B."/>
            <person name="Cui X."/>
            <person name="Yuan T."/>
            <person name="Jiang B."/>
            <person name="Yang W."/>
            <person name="Lam T.T.-Y."/>
            <person name="Chang Q."/>
            <person name="Ding S."/>
            <person name="Wang X."/>
            <person name="Zhu J."/>
            <person name="Ruan X."/>
            <person name="Zhao L."/>
            <person name="Wei J."/>
            <person name="Que T."/>
            <person name="Du C."/>
            <person name="Cheng J."/>
            <person name="Dai P."/>
            <person name="Han X."/>
            <person name="Huang E."/>
            <person name="Gao Y."/>
            <person name="Liu J."/>
            <person name="Shao H."/>
            <person name="Ye R."/>
            <person name="Li L."/>
            <person name="Wei W."/>
            <person name="Wang X."/>
            <person name="Wang C."/>
            <person name="Huo Q."/>
            <person name="Li W."/>
            <person name="Guo W."/>
            <person name="Chen H."/>
            <person name="Chen S."/>
            <person name="Zhou L."/>
            <person name="Zhou L."/>
            <person name="Ni X."/>
            <person name="Tian J."/>
            <person name="Zhou Y."/>
            <person name="Sheng Y."/>
            <person name="Liu T."/>
            <person name="Pan Y."/>
            <person name="Xia L."/>
            <person name="Li J."/>
            <person name="Zhao F."/>
            <person name="Cao W."/>
        </authorList>
    </citation>
    <scope>NUCLEOTIDE SEQUENCE</scope>
    <source>
        <strain evidence="2">Rsan-2018</strain>
        <tissue evidence="2">Larvae</tissue>
    </source>
</reference>
<protein>
    <submittedName>
        <fullName evidence="2">Uncharacterized protein</fullName>
    </submittedName>
</protein>
<organism evidence="2 3">
    <name type="scientific">Rhipicephalus sanguineus</name>
    <name type="common">Brown dog tick</name>
    <name type="synonym">Ixodes sanguineus</name>
    <dbReference type="NCBI Taxonomy" id="34632"/>
    <lineage>
        <taxon>Eukaryota</taxon>
        <taxon>Metazoa</taxon>
        <taxon>Ecdysozoa</taxon>
        <taxon>Arthropoda</taxon>
        <taxon>Chelicerata</taxon>
        <taxon>Arachnida</taxon>
        <taxon>Acari</taxon>
        <taxon>Parasitiformes</taxon>
        <taxon>Ixodida</taxon>
        <taxon>Ixodoidea</taxon>
        <taxon>Ixodidae</taxon>
        <taxon>Rhipicephalinae</taxon>
        <taxon>Rhipicephalus</taxon>
        <taxon>Rhipicephalus</taxon>
    </lineage>
</organism>
<feature type="region of interest" description="Disordered" evidence="1">
    <location>
        <begin position="1"/>
        <end position="28"/>
    </location>
</feature>
<dbReference type="Proteomes" id="UP000821837">
    <property type="component" value="Chromosome 3"/>
</dbReference>
<evidence type="ECO:0000256" key="1">
    <source>
        <dbReference type="SAM" id="MobiDB-lite"/>
    </source>
</evidence>